<evidence type="ECO:0000256" key="1">
    <source>
        <dbReference type="SAM" id="Phobius"/>
    </source>
</evidence>
<proteinExistence type="predicted"/>
<accession>A0A6J4HMW8</accession>
<keyword evidence="1" id="KW-0812">Transmembrane</keyword>
<keyword evidence="1" id="KW-0472">Membrane</keyword>
<dbReference type="Pfam" id="PF19650">
    <property type="entry name" value="DUF6153"/>
    <property type="match status" value="1"/>
</dbReference>
<gene>
    <name evidence="2" type="ORF">AVDCRST_MAG41-814</name>
</gene>
<name>A0A6J4HMW8_9ACTN</name>
<feature type="transmembrane region" description="Helical" evidence="1">
    <location>
        <begin position="70"/>
        <end position="90"/>
    </location>
</feature>
<sequence length="129" mass="13952">MAGRTVRAWLLRLLLVLGAAGAVTVMHSLPIAPRDHPQAASFAQVAHVALMTVDPVGNQPSRPDREHHGLEHLCLAILTAIAVRIALALIQRRWPTISRAAAVALPRWGNRSAPPVRPPSLARLCVLRL</sequence>
<protein>
    <submittedName>
        <fullName evidence="2">Uncharacterized protein</fullName>
    </submittedName>
</protein>
<organism evidence="2">
    <name type="scientific">uncultured Mycobacteriales bacterium</name>
    <dbReference type="NCBI Taxonomy" id="581187"/>
    <lineage>
        <taxon>Bacteria</taxon>
        <taxon>Bacillati</taxon>
        <taxon>Actinomycetota</taxon>
        <taxon>Actinomycetes</taxon>
        <taxon>Mycobacteriales</taxon>
        <taxon>environmental samples</taxon>
    </lineage>
</organism>
<dbReference type="EMBL" id="CADCTP010000087">
    <property type="protein sequence ID" value="CAA9228715.1"/>
    <property type="molecule type" value="Genomic_DNA"/>
</dbReference>
<keyword evidence="1" id="KW-1133">Transmembrane helix</keyword>
<dbReference type="AlphaFoldDB" id="A0A6J4HMW8"/>
<reference evidence="2" key="1">
    <citation type="submission" date="2020-02" db="EMBL/GenBank/DDBJ databases">
        <authorList>
            <person name="Meier V. D."/>
        </authorList>
    </citation>
    <scope>NUCLEOTIDE SEQUENCE</scope>
    <source>
        <strain evidence="2">AVDCRST_MAG41</strain>
    </source>
</reference>
<evidence type="ECO:0000313" key="2">
    <source>
        <dbReference type="EMBL" id="CAA9228715.1"/>
    </source>
</evidence>
<dbReference type="InterPro" id="IPR046151">
    <property type="entry name" value="DUF6153"/>
</dbReference>